<dbReference type="InterPro" id="IPR000515">
    <property type="entry name" value="MetI-like"/>
</dbReference>
<dbReference type="InterPro" id="IPR035906">
    <property type="entry name" value="MetI-like_sf"/>
</dbReference>
<name>A0A5C4VZA7_9ACTN</name>
<dbReference type="EMBL" id="VDMP01000022">
    <property type="protein sequence ID" value="TNM41287.1"/>
    <property type="molecule type" value="Genomic_DNA"/>
</dbReference>
<organism evidence="11 12">
    <name type="scientific">Nocardioides albidus</name>
    <dbReference type="NCBI Taxonomy" id="1517589"/>
    <lineage>
        <taxon>Bacteria</taxon>
        <taxon>Bacillati</taxon>
        <taxon>Actinomycetota</taxon>
        <taxon>Actinomycetes</taxon>
        <taxon>Propionibacteriales</taxon>
        <taxon>Nocardioidaceae</taxon>
        <taxon>Nocardioides</taxon>
    </lineage>
</organism>
<gene>
    <name evidence="11" type="ORF">FHP29_09345</name>
</gene>
<evidence type="ECO:0000259" key="10">
    <source>
        <dbReference type="PROSITE" id="PS50928"/>
    </source>
</evidence>
<keyword evidence="3 9" id="KW-0813">Transport</keyword>
<evidence type="ECO:0000256" key="6">
    <source>
        <dbReference type="ARBA" id="ARBA00022970"/>
    </source>
</evidence>
<keyword evidence="6" id="KW-0029">Amino-acid transport</keyword>
<evidence type="ECO:0000256" key="9">
    <source>
        <dbReference type="RuleBase" id="RU363032"/>
    </source>
</evidence>
<reference evidence="11 12" key="1">
    <citation type="journal article" date="2016" name="Int. J. Syst. Evol. Microbiol.">
        <title>Nocardioides albidus sp. nov., an actinobacterium isolated from garden soil.</title>
        <authorList>
            <person name="Singh H."/>
            <person name="Du J."/>
            <person name="Trinh H."/>
            <person name="Won K."/>
            <person name="Yang J.E."/>
            <person name="Yin C."/>
            <person name="Kook M."/>
            <person name="Yi T.H."/>
        </authorList>
    </citation>
    <scope>NUCLEOTIDE SEQUENCE [LARGE SCALE GENOMIC DNA]</scope>
    <source>
        <strain evidence="11 12">CCTCC AB 2015297</strain>
    </source>
</reference>
<dbReference type="OrthoDB" id="3181282at2"/>
<feature type="transmembrane region" description="Helical" evidence="9">
    <location>
        <begin position="260"/>
        <end position="281"/>
    </location>
</feature>
<dbReference type="InterPro" id="IPR043429">
    <property type="entry name" value="ArtM/GltK/GlnP/TcyL/YhdX-like"/>
</dbReference>
<accession>A0A5C4VZA7</accession>
<dbReference type="NCBIfam" id="TIGR01726">
    <property type="entry name" value="HEQRo_perm_3TM"/>
    <property type="match status" value="1"/>
</dbReference>
<evidence type="ECO:0000256" key="2">
    <source>
        <dbReference type="ARBA" id="ARBA00010072"/>
    </source>
</evidence>
<dbReference type="GO" id="GO:0006865">
    <property type="term" value="P:amino acid transport"/>
    <property type="evidence" value="ECO:0007669"/>
    <property type="project" value="UniProtKB-KW"/>
</dbReference>
<dbReference type="PANTHER" id="PTHR30614:SF20">
    <property type="entry name" value="GLUTAMINE TRANSPORT SYSTEM PERMEASE PROTEIN GLNP"/>
    <property type="match status" value="1"/>
</dbReference>
<evidence type="ECO:0000256" key="1">
    <source>
        <dbReference type="ARBA" id="ARBA00004651"/>
    </source>
</evidence>
<dbReference type="PANTHER" id="PTHR30614">
    <property type="entry name" value="MEMBRANE COMPONENT OF AMINO ACID ABC TRANSPORTER"/>
    <property type="match status" value="1"/>
</dbReference>
<dbReference type="Gene3D" id="1.10.3720.10">
    <property type="entry name" value="MetI-like"/>
    <property type="match status" value="1"/>
</dbReference>
<feature type="transmembrane region" description="Helical" evidence="9">
    <location>
        <begin position="132"/>
        <end position="151"/>
    </location>
</feature>
<dbReference type="Pfam" id="PF00528">
    <property type="entry name" value="BPD_transp_1"/>
    <property type="match status" value="1"/>
</dbReference>
<evidence type="ECO:0000256" key="3">
    <source>
        <dbReference type="ARBA" id="ARBA00022448"/>
    </source>
</evidence>
<evidence type="ECO:0000313" key="11">
    <source>
        <dbReference type="EMBL" id="TNM41287.1"/>
    </source>
</evidence>
<dbReference type="GO" id="GO:0043190">
    <property type="term" value="C:ATP-binding cassette (ABC) transporter complex"/>
    <property type="evidence" value="ECO:0007669"/>
    <property type="project" value="InterPro"/>
</dbReference>
<feature type="transmembrane region" description="Helical" evidence="9">
    <location>
        <begin position="87"/>
        <end position="111"/>
    </location>
</feature>
<dbReference type="Proteomes" id="UP000313231">
    <property type="component" value="Unassembled WGS sequence"/>
</dbReference>
<keyword evidence="4" id="KW-1003">Cell membrane</keyword>
<evidence type="ECO:0000256" key="4">
    <source>
        <dbReference type="ARBA" id="ARBA00022475"/>
    </source>
</evidence>
<evidence type="ECO:0000256" key="8">
    <source>
        <dbReference type="ARBA" id="ARBA00023136"/>
    </source>
</evidence>
<feature type="transmembrane region" description="Helical" evidence="9">
    <location>
        <begin position="39"/>
        <end position="61"/>
    </location>
</feature>
<keyword evidence="12" id="KW-1185">Reference proteome</keyword>
<dbReference type="GO" id="GO:0022857">
    <property type="term" value="F:transmembrane transporter activity"/>
    <property type="evidence" value="ECO:0007669"/>
    <property type="project" value="InterPro"/>
</dbReference>
<feature type="domain" description="ABC transmembrane type-1" evidence="10">
    <location>
        <begin position="87"/>
        <end position="281"/>
    </location>
</feature>
<dbReference type="PROSITE" id="PS50928">
    <property type="entry name" value="ABC_TM1"/>
    <property type="match status" value="1"/>
</dbReference>
<evidence type="ECO:0000256" key="7">
    <source>
        <dbReference type="ARBA" id="ARBA00022989"/>
    </source>
</evidence>
<dbReference type="InterPro" id="IPR010065">
    <property type="entry name" value="AA_ABC_transptr_permease_3TM"/>
</dbReference>
<keyword evidence="5 9" id="KW-0812">Transmembrane</keyword>
<dbReference type="AlphaFoldDB" id="A0A5C4VZA7"/>
<comment type="similarity">
    <text evidence="2">Belongs to the binding-protein-dependent transport system permease family. HisMQ subfamily.</text>
</comment>
<evidence type="ECO:0000256" key="5">
    <source>
        <dbReference type="ARBA" id="ARBA00022692"/>
    </source>
</evidence>
<dbReference type="CDD" id="cd06261">
    <property type="entry name" value="TM_PBP2"/>
    <property type="match status" value="1"/>
</dbReference>
<keyword evidence="7 9" id="KW-1133">Transmembrane helix</keyword>
<comment type="subcellular location">
    <subcellularLocation>
        <location evidence="1 9">Cell membrane</location>
        <topology evidence="1 9">Multi-pass membrane protein</topology>
    </subcellularLocation>
</comment>
<proteinExistence type="inferred from homology"/>
<sequence>MPVVPVVAAALRARSRGRHLAAGDLVAARSEAAAGRERASIALGWALAVLLMAALLGFVAANDGAVAHTFLKWEFIQSTWRPVAEGFWINIQVSVGAEVLVLVLGLVVAIMRLVGGPAGRPLRWLSTAYVDIFRAIPSIIVLYLVGFGLALAEVPVIKDLTPLWLAIVALTLTYSAYVAEVYRAGIESLHPSQWAAARSLGLSYGMTLRTVIVPQAVRRIVPPLLNDFVGLQKDTALIGVMGVADAFTRAQLESSDVFNLTPVIVVAVLFVIITIPQARFVDRMIAREQRKSGRA</sequence>
<protein>
    <submittedName>
        <fullName evidence="11">Amino acid ABC transporter permease</fullName>
    </submittedName>
</protein>
<keyword evidence="8 9" id="KW-0472">Membrane</keyword>
<dbReference type="SUPFAM" id="SSF161098">
    <property type="entry name" value="MetI-like"/>
    <property type="match status" value="1"/>
</dbReference>
<feature type="transmembrane region" description="Helical" evidence="9">
    <location>
        <begin position="163"/>
        <end position="182"/>
    </location>
</feature>
<comment type="caution">
    <text evidence="11">The sequence shown here is derived from an EMBL/GenBank/DDBJ whole genome shotgun (WGS) entry which is preliminary data.</text>
</comment>
<evidence type="ECO:0000313" key="12">
    <source>
        <dbReference type="Proteomes" id="UP000313231"/>
    </source>
</evidence>